<keyword evidence="4" id="KW-0812">Transmembrane</keyword>
<feature type="compositionally biased region" description="Basic and acidic residues" evidence="3">
    <location>
        <begin position="30"/>
        <end position="43"/>
    </location>
</feature>
<dbReference type="InterPro" id="IPR011701">
    <property type="entry name" value="MFS"/>
</dbReference>
<proteinExistence type="inferred from homology"/>
<reference evidence="6" key="1">
    <citation type="submission" date="2022-07" db="EMBL/GenBank/DDBJ databases">
        <title>Genome Sequence of Physisporinus lineatus.</title>
        <authorList>
            <person name="Buettner E."/>
        </authorList>
    </citation>
    <scope>NUCLEOTIDE SEQUENCE</scope>
    <source>
        <strain evidence="6">VT162</strain>
    </source>
</reference>
<dbReference type="AlphaFoldDB" id="A0AAD5YBF9"/>
<keyword evidence="4" id="KW-1133">Transmembrane helix</keyword>
<dbReference type="Gene3D" id="1.20.1250.20">
    <property type="entry name" value="MFS general substrate transporter like domains"/>
    <property type="match status" value="2"/>
</dbReference>
<dbReference type="PROSITE" id="PS50850">
    <property type="entry name" value="MFS"/>
    <property type="match status" value="1"/>
</dbReference>
<feature type="domain" description="Major facilitator superfamily (MFS) profile" evidence="5">
    <location>
        <begin position="274"/>
        <end position="460"/>
    </location>
</feature>
<feature type="transmembrane region" description="Helical" evidence="4">
    <location>
        <begin position="112"/>
        <end position="131"/>
    </location>
</feature>
<dbReference type="Proteomes" id="UP001212997">
    <property type="component" value="Unassembled WGS sequence"/>
</dbReference>
<feature type="transmembrane region" description="Helical" evidence="4">
    <location>
        <begin position="364"/>
        <end position="387"/>
    </location>
</feature>
<feature type="region of interest" description="Disordered" evidence="3">
    <location>
        <begin position="30"/>
        <end position="60"/>
    </location>
</feature>
<dbReference type="PANTHER" id="PTHR11360">
    <property type="entry name" value="MONOCARBOXYLATE TRANSPORTER"/>
    <property type="match status" value="1"/>
</dbReference>
<organism evidence="6 7">
    <name type="scientific">Meripilus lineatus</name>
    <dbReference type="NCBI Taxonomy" id="2056292"/>
    <lineage>
        <taxon>Eukaryota</taxon>
        <taxon>Fungi</taxon>
        <taxon>Dikarya</taxon>
        <taxon>Basidiomycota</taxon>
        <taxon>Agaricomycotina</taxon>
        <taxon>Agaricomycetes</taxon>
        <taxon>Polyporales</taxon>
        <taxon>Meripilaceae</taxon>
        <taxon>Meripilus</taxon>
    </lineage>
</organism>
<keyword evidence="4" id="KW-0472">Membrane</keyword>
<evidence type="ECO:0000313" key="7">
    <source>
        <dbReference type="Proteomes" id="UP001212997"/>
    </source>
</evidence>
<feature type="transmembrane region" description="Helical" evidence="4">
    <location>
        <begin position="399"/>
        <end position="420"/>
    </location>
</feature>
<evidence type="ECO:0000259" key="5">
    <source>
        <dbReference type="PROSITE" id="PS50850"/>
    </source>
</evidence>
<dbReference type="PANTHER" id="PTHR11360:SF234">
    <property type="entry name" value="MFS-TYPE TRANSPORTER DBAD-RELATED"/>
    <property type="match status" value="1"/>
</dbReference>
<feature type="transmembrane region" description="Helical" evidence="4">
    <location>
        <begin position="432"/>
        <end position="452"/>
    </location>
</feature>
<comment type="similarity">
    <text evidence="2">Belongs to the major facilitator superfamily. Monocarboxylate porter (TC 2.A.1.13) family.</text>
</comment>
<evidence type="ECO:0000256" key="4">
    <source>
        <dbReference type="SAM" id="Phobius"/>
    </source>
</evidence>
<dbReference type="InterPro" id="IPR020846">
    <property type="entry name" value="MFS_dom"/>
</dbReference>
<dbReference type="GO" id="GO:0016020">
    <property type="term" value="C:membrane"/>
    <property type="evidence" value="ECO:0007669"/>
    <property type="project" value="UniProtKB-SubCell"/>
</dbReference>
<feature type="transmembrane region" description="Helical" evidence="4">
    <location>
        <begin position="72"/>
        <end position="92"/>
    </location>
</feature>
<evidence type="ECO:0000256" key="2">
    <source>
        <dbReference type="ARBA" id="ARBA00006727"/>
    </source>
</evidence>
<evidence type="ECO:0000313" key="6">
    <source>
        <dbReference type="EMBL" id="KAJ3479495.1"/>
    </source>
</evidence>
<evidence type="ECO:0000256" key="3">
    <source>
        <dbReference type="SAM" id="MobiDB-lite"/>
    </source>
</evidence>
<name>A0AAD5YBF9_9APHY</name>
<dbReference type="SUPFAM" id="SSF103473">
    <property type="entry name" value="MFS general substrate transporter"/>
    <property type="match status" value="1"/>
</dbReference>
<feature type="transmembrane region" description="Helical" evidence="4">
    <location>
        <begin position="138"/>
        <end position="158"/>
    </location>
</feature>
<feature type="transmembrane region" description="Helical" evidence="4">
    <location>
        <begin position="340"/>
        <end position="358"/>
    </location>
</feature>
<comment type="subcellular location">
    <subcellularLocation>
        <location evidence="1">Membrane</location>
        <topology evidence="1">Multi-pass membrane protein</topology>
    </subcellularLocation>
</comment>
<feature type="transmembrane region" description="Helical" evidence="4">
    <location>
        <begin position="272"/>
        <end position="293"/>
    </location>
</feature>
<feature type="transmembrane region" description="Helical" evidence="4">
    <location>
        <begin position="309"/>
        <end position="328"/>
    </location>
</feature>
<comment type="caution">
    <text evidence="6">The sequence shown here is derived from an EMBL/GenBank/DDBJ whole genome shotgun (WGS) entry which is preliminary data.</text>
</comment>
<dbReference type="GO" id="GO:0022857">
    <property type="term" value="F:transmembrane transporter activity"/>
    <property type="evidence" value="ECO:0007669"/>
    <property type="project" value="InterPro"/>
</dbReference>
<dbReference type="EMBL" id="JANAWD010000435">
    <property type="protein sequence ID" value="KAJ3479495.1"/>
    <property type="molecule type" value="Genomic_DNA"/>
</dbReference>
<dbReference type="InterPro" id="IPR036259">
    <property type="entry name" value="MFS_trans_sf"/>
</dbReference>
<feature type="transmembrane region" description="Helical" evidence="4">
    <location>
        <begin position="164"/>
        <end position="187"/>
    </location>
</feature>
<protein>
    <recommendedName>
        <fullName evidence="5">Major facilitator superfamily (MFS) profile domain-containing protein</fullName>
    </recommendedName>
</protein>
<evidence type="ECO:0000256" key="1">
    <source>
        <dbReference type="ARBA" id="ARBA00004141"/>
    </source>
</evidence>
<dbReference type="InterPro" id="IPR050327">
    <property type="entry name" value="Proton-linked_MCT"/>
</dbReference>
<keyword evidence="7" id="KW-1185">Reference proteome</keyword>
<dbReference type="Pfam" id="PF07690">
    <property type="entry name" value="MFS_1"/>
    <property type="match status" value="1"/>
</dbReference>
<gene>
    <name evidence="6" type="ORF">NLI96_g9017</name>
</gene>
<feature type="transmembrane region" description="Helical" evidence="4">
    <location>
        <begin position="199"/>
        <end position="219"/>
    </location>
</feature>
<feature type="transmembrane region" description="Helical" evidence="4">
    <location>
        <begin position="231"/>
        <end position="251"/>
    </location>
</feature>
<accession>A0AAD5YBF9</accession>
<sequence length="460" mass="49185">MLDKVAEHTKLERAEAFYDDVTINEEDAQVKEKTSSLKSEKQQVIESEGAVTPEEDPYSPENLNVPDGGLRAWLVVLGAACGTFATFGYVNAWGVFQAYYQETLLKDTPPSTIAWIGSIEYALIFIPGLVAGRIFDMGLFRIPLLLASIAVVAATFLIAECKEYWQFLLCQGFAVGLSCGVIFGPMLGVNAHWFKKKRGLALGLVALGSSIGGTLFPIAARNLIAAVGFPWTMRILGFIQLAALAVTNLTLRARLPPKPSPGPFVDLSAFKNPAYTIWCLSGFVSFLGLYTVLTYIDVSATHAGISNDFSFYLVSIANAGSGVGRIGGGIIADRIGAVNVMIPSTLIAAILTFAWPFATTKGSLVAVAIIYGIASGVYVSLLAAPLMQMGDTRDVGLRVGMSMTVLAFGAVAGPPISGAINQSTDGFQAVGYYAGSTVILSVIMMIIVRQLMLRRWWGKF</sequence>